<gene>
    <name evidence="1" type="ORF">F2P81_001329</name>
</gene>
<accession>A0A6A4TJG8</accession>
<evidence type="ECO:0000313" key="2">
    <source>
        <dbReference type="Proteomes" id="UP000438429"/>
    </source>
</evidence>
<dbReference type="Gene3D" id="3.10.10.10">
    <property type="entry name" value="HIV Type 1 Reverse Transcriptase, subunit A, domain 1"/>
    <property type="match status" value="1"/>
</dbReference>
<dbReference type="AlphaFoldDB" id="A0A6A4TJG8"/>
<sequence length="118" mass="13569">MRAPFHQARQVPSGKRKTVFDAWNGYHSVPLHEDDSHMTTFIKPWGRYRYLSAPQGYMASGDGYSRRYDEVVADYGNKTKCVDDTLLWADTIEESYFQAVQWLDARWSGPSAAPMDGR</sequence>
<dbReference type="InterPro" id="IPR043128">
    <property type="entry name" value="Rev_trsase/Diguanyl_cyclase"/>
</dbReference>
<evidence type="ECO:0000313" key="1">
    <source>
        <dbReference type="EMBL" id="KAF0047696.1"/>
    </source>
</evidence>
<organism evidence="1 2">
    <name type="scientific">Scophthalmus maximus</name>
    <name type="common">Turbot</name>
    <name type="synonym">Psetta maxima</name>
    <dbReference type="NCBI Taxonomy" id="52904"/>
    <lineage>
        <taxon>Eukaryota</taxon>
        <taxon>Metazoa</taxon>
        <taxon>Chordata</taxon>
        <taxon>Craniata</taxon>
        <taxon>Vertebrata</taxon>
        <taxon>Euteleostomi</taxon>
        <taxon>Actinopterygii</taxon>
        <taxon>Neopterygii</taxon>
        <taxon>Teleostei</taxon>
        <taxon>Neoteleostei</taxon>
        <taxon>Acanthomorphata</taxon>
        <taxon>Carangaria</taxon>
        <taxon>Pleuronectiformes</taxon>
        <taxon>Pleuronectoidei</taxon>
        <taxon>Scophthalmidae</taxon>
        <taxon>Scophthalmus</taxon>
    </lineage>
</organism>
<protein>
    <recommendedName>
        <fullName evidence="3">Reverse transcriptase domain-containing protein</fullName>
    </recommendedName>
</protein>
<dbReference type="Gene3D" id="3.30.70.270">
    <property type="match status" value="1"/>
</dbReference>
<dbReference type="EMBL" id="VEVO01000001">
    <property type="protein sequence ID" value="KAF0047696.1"/>
    <property type="molecule type" value="Genomic_DNA"/>
</dbReference>
<dbReference type="SUPFAM" id="SSF56672">
    <property type="entry name" value="DNA/RNA polymerases"/>
    <property type="match status" value="1"/>
</dbReference>
<comment type="caution">
    <text evidence="1">The sequence shown here is derived from an EMBL/GenBank/DDBJ whole genome shotgun (WGS) entry which is preliminary data.</text>
</comment>
<dbReference type="Proteomes" id="UP000438429">
    <property type="component" value="Unassembled WGS sequence"/>
</dbReference>
<proteinExistence type="predicted"/>
<name>A0A6A4TJG8_SCOMX</name>
<reference evidence="1 2" key="1">
    <citation type="submission" date="2019-06" db="EMBL/GenBank/DDBJ databases">
        <title>Draft genomes of female and male turbot (Scophthalmus maximus).</title>
        <authorList>
            <person name="Xu H."/>
            <person name="Xu X.-W."/>
            <person name="Shao C."/>
            <person name="Chen S."/>
        </authorList>
    </citation>
    <scope>NUCLEOTIDE SEQUENCE [LARGE SCALE GENOMIC DNA]</scope>
    <source>
        <strain evidence="1">Ysfricsl-2016a</strain>
        <tissue evidence="1">Blood</tissue>
    </source>
</reference>
<evidence type="ECO:0008006" key="3">
    <source>
        <dbReference type="Google" id="ProtNLM"/>
    </source>
</evidence>
<dbReference type="InterPro" id="IPR043502">
    <property type="entry name" value="DNA/RNA_pol_sf"/>
</dbReference>